<feature type="region of interest" description="Disordered" evidence="1">
    <location>
        <begin position="66"/>
        <end position="170"/>
    </location>
</feature>
<evidence type="ECO:0000256" key="1">
    <source>
        <dbReference type="SAM" id="MobiDB-lite"/>
    </source>
</evidence>
<feature type="compositionally biased region" description="Basic and acidic residues" evidence="1">
    <location>
        <begin position="32"/>
        <end position="41"/>
    </location>
</feature>
<sequence>MKAQKKLGNEPEVAVDTEPVTKMPIEAPPASKETERQLSKKELKKKGLEELEAVLAEFGYLNREKQPRWNTRKKKKDKSLKKVKEVPQQLGGTEVGARIDETTTAENFEDNSTIDMKERLKKLTSSKKKKSSKEMDSAARAAAMEAAARSAKVASAKKKEKNHYNHHPAR</sequence>
<feature type="region of interest" description="Disordered" evidence="1">
    <location>
        <begin position="1"/>
        <end position="41"/>
    </location>
</feature>
<proteinExistence type="predicted"/>
<dbReference type="Gramene" id="KCW79730">
    <property type="protein sequence ID" value="KCW79730"/>
    <property type="gene ID" value="EUGRSUZ_C01080"/>
</dbReference>
<dbReference type="PANTHER" id="PTHR31365:SF4">
    <property type="entry name" value="OS05G0179800 PROTEIN"/>
    <property type="match status" value="1"/>
</dbReference>
<accession>A0A059CP58</accession>
<dbReference type="STRING" id="71139.A0A059CP58"/>
<evidence type="ECO:0000313" key="2">
    <source>
        <dbReference type="EMBL" id="KCW79730.1"/>
    </source>
</evidence>
<reference evidence="2" key="1">
    <citation type="submission" date="2013-07" db="EMBL/GenBank/DDBJ databases">
        <title>The genome of Eucalyptus grandis.</title>
        <authorList>
            <person name="Schmutz J."/>
            <person name="Hayes R."/>
            <person name="Myburg A."/>
            <person name="Tuskan G."/>
            <person name="Grattapaglia D."/>
            <person name="Rokhsar D.S."/>
        </authorList>
    </citation>
    <scope>NUCLEOTIDE SEQUENCE</scope>
    <source>
        <tissue evidence="2">Leaf extractions</tissue>
    </source>
</reference>
<feature type="compositionally biased region" description="Basic residues" evidence="1">
    <location>
        <begin position="119"/>
        <end position="131"/>
    </location>
</feature>
<feature type="compositionally biased region" description="Basic residues" evidence="1">
    <location>
        <begin position="70"/>
        <end position="79"/>
    </location>
</feature>
<feature type="compositionally biased region" description="Low complexity" evidence="1">
    <location>
        <begin position="138"/>
        <end position="154"/>
    </location>
</feature>
<gene>
    <name evidence="2" type="ORF">EUGRSUZ_C01080</name>
</gene>
<dbReference type="PANTHER" id="PTHR31365">
    <property type="entry name" value="EXPRESSED PROTEIN"/>
    <property type="match status" value="1"/>
</dbReference>
<dbReference type="AlphaFoldDB" id="A0A059CP58"/>
<feature type="compositionally biased region" description="Basic residues" evidence="1">
    <location>
        <begin position="155"/>
        <end position="170"/>
    </location>
</feature>
<organism evidence="2">
    <name type="scientific">Eucalyptus grandis</name>
    <name type="common">Flooded gum</name>
    <dbReference type="NCBI Taxonomy" id="71139"/>
    <lineage>
        <taxon>Eukaryota</taxon>
        <taxon>Viridiplantae</taxon>
        <taxon>Streptophyta</taxon>
        <taxon>Embryophyta</taxon>
        <taxon>Tracheophyta</taxon>
        <taxon>Spermatophyta</taxon>
        <taxon>Magnoliopsida</taxon>
        <taxon>eudicotyledons</taxon>
        <taxon>Gunneridae</taxon>
        <taxon>Pentapetalae</taxon>
        <taxon>rosids</taxon>
        <taxon>malvids</taxon>
        <taxon>Myrtales</taxon>
        <taxon>Myrtaceae</taxon>
        <taxon>Myrtoideae</taxon>
        <taxon>Eucalypteae</taxon>
        <taxon>Eucalyptus</taxon>
    </lineage>
</organism>
<dbReference type="InParanoid" id="A0A059CP58"/>
<name>A0A059CP58_EUCGR</name>
<protein>
    <submittedName>
        <fullName evidence="2">Uncharacterized protein</fullName>
    </submittedName>
</protein>
<feature type="compositionally biased region" description="Polar residues" evidence="1">
    <location>
        <begin position="102"/>
        <end position="114"/>
    </location>
</feature>
<dbReference type="EMBL" id="KK198755">
    <property type="protein sequence ID" value="KCW79730.1"/>
    <property type="molecule type" value="Genomic_DNA"/>
</dbReference>